<reference evidence="2" key="1">
    <citation type="submission" date="2022-11" db="EMBL/GenBank/DDBJ databases">
        <title>Minimal conservation of predation-associated metabolite biosynthetic gene clusters underscores biosynthetic potential of Myxococcota including descriptions for ten novel species: Archangium lansinium sp. nov., Myxococcus landrumus sp. nov., Nannocystis bai.</title>
        <authorList>
            <person name="Ahearne A."/>
            <person name="Stevens C."/>
            <person name="Dowd S."/>
        </authorList>
    </citation>
    <scope>NUCLEOTIDE SEQUENCE</scope>
    <source>
        <strain evidence="2">Fl3</strain>
    </source>
</reference>
<dbReference type="Proteomes" id="UP001164459">
    <property type="component" value="Chromosome"/>
</dbReference>
<evidence type="ECO:0000256" key="1">
    <source>
        <dbReference type="SAM" id="MobiDB-lite"/>
    </source>
</evidence>
<proteinExistence type="predicted"/>
<evidence type="ECO:0000313" key="3">
    <source>
        <dbReference type="Proteomes" id="UP001164459"/>
    </source>
</evidence>
<protein>
    <submittedName>
        <fullName evidence="2">Uncharacterized protein</fullName>
    </submittedName>
</protein>
<gene>
    <name evidence="2" type="ORF">O0S08_05155</name>
</gene>
<keyword evidence="3" id="KW-1185">Reference proteome</keyword>
<accession>A0ABY7H8V6</accession>
<sequence>MDRALTRLLPLVLAACTPGQPGETDGGASGGEAMGSSTTTAGVEPTTAGVDSTAADTGSATSSPFIMPLDGGAPGHPCDPWGQDCPPGQKCTQYSAYGDDAPDSLKCVDVVPEPDGLHQPCEVFGPAASGEDSCDVGLLCSSIDDVSECVGLCSGSPDAPDCVDPAETCVPTDDPAFTICGPMCNPLLQDCPYNDVCIPRPGNPSEFMCVLDGGEEGDLFAPCQYLNECQAGLHCGEPEAAVECEARAPGCCVPFCDASAAEPCPGQGQECLPWYGDGEAPPGFEDVGSCASP</sequence>
<name>A0ABY7H8V6_9BACT</name>
<organism evidence="2 3">
    <name type="scientific">Nannocystis punicea</name>
    <dbReference type="NCBI Taxonomy" id="2995304"/>
    <lineage>
        <taxon>Bacteria</taxon>
        <taxon>Pseudomonadati</taxon>
        <taxon>Myxococcota</taxon>
        <taxon>Polyangia</taxon>
        <taxon>Nannocystales</taxon>
        <taxon>Nannocystaceae</taxon>
        <taxon>Nannocystis</taxon>
    </lineage>
</organism>
<feature type="region of interest" description="Disordered" evidence="1">
    <location>
        <begin position="16"/>
        <end position="64"/>
    </location>
</feature>
<feature type="compositionally biased region" description="Low complexity" evidence="1">
    <location>
        <begin position="51"/>
        <end position="63"/>
    </location>
</feature>
<dbReference type="EMBL" id="CP114040">
    <property type="protein sequence ID" value="WAS95530.1"/>
    <property type="molecule type" value="Genomic_DNA"/>
</dbReference>
<feature type="compositionally biased region" description="Gly residues" evidence="1">
    <location>
        <begin position="24"/>
        <end position="33"/>
    </location>
</feature>
<evidence type="ECO:0000313" key="2">
    <source>
        <dbReference type="EMBL" id="WAS95530.1"/>
    </source>
</evidence>
<dbReference type="RefSeq" id="WP_269037870.1">
    <property type="nucleotide sequence ID" value="NZ_CP114040.1"/>
</dbReference>